<name>A0A9D5DGZ0_9CRYT</name>
<protein>
    <recommendedName>
        <fullName evidence="8">Mitochondrial inner membrane protease subunit</fullName>
        <ecNumber evidence="8">3.4.21.-</ecNumber>
    </recommendedName>
</protein>
<keyword evidence="5" id="KW-0472">Membrane</keyword>
<dbReference type="Proteomes" id="UP001067231">
    <property type="component" value="Unassembled WGS sequence"/>
</dbReference>
<evidence type="ECO:0000259" key="9">
    <source>
        <dbReference type="Pfam" id="PF10502"/>
    </source>
</evidence>
<dbReference type="GO" id="GO:0006465">
    <property type="term" value="P:signal peptide processing"/>
    <property type="evidence" value="ECO:0007669"/>
    <property type="project" value="InterPro"/>
</dbReference>
<keyword evidence="4 8" id="KW-0496">Mitochondrion</keyword>
<dbReference type="Gene3D" id="2.10.109.10">
    <property type="entry name" value="Umud Fragment, subunit A"/>
    <property type="match status" value="1"/>
</dbReference>
<feature type="domain" description="Peptidase S26" evidence="9">
    <location>
        <begin position="26"/>
        <end position="168"/>
    </location>
</feature>
<evidence type="ECO:0000256" key="3">
    <source>
        <dbReference type="ARBA" id="ARBA00022801"/>
    </source>
</evidence>
<dbReference type="SUPFAM" id="SSF51306">
    <property type="entry name" value="LexA/Signal peptidase"/>
    <property type="match status" value="1"/>
</dbReference>
<organism evidence="10">
    <name type="scientific">Cryptosporidium canis</name>
    <dbReference type="NCBI Taxonomy" id="195482"/>
    <lineage>
        <taxon>Eukaryota</taxon>
        <taxon>Sar</taxon>
        <taxon>Alveolata</taxon>
        <taxon>Apicomplexa</taxon>
        <taxon>Conoidasida</taxon>
        <taxon>Coccidia</taxon>
        <taxon>Eucoccidiorida</taxon>
        <taxon>Eimeriorina</taxon>
        <taxon>Cryptosporidiidae</taxon>
        <taxon>Cryptosporidium</taxon>
    </lineage>
</organism>
<accession>A0A9D5DGZ0</accession>
<dbReference type="InterPro" id="IPR052064">
    <property type="entry name" value="Mito_IMP1_subunit"/>
</dbReference>
<comment type="caution">
    <text evidence="10">The sequence shown here is derived from an EMBL/GenBank/DDBJ whole genome shotgun (WGS) entry which is preliminary data.</text>
</comment>
<keyword evidence="3 8" id="KW-0378">Hydrolase</keyword>
<dbReference type="Pfam" id="PF10502">
    <property type="entry name" value="Peptidase_S26"/>
    <property type="match status" value="1"/>
</dbReference>
<dbReference type="NCBIfam" id="TIGR02227">
    <property type="entry name" value="sigpep_I_bact"/>
    <property type="match status" value="1"/>
</dbReference>
<dbReference type="EMBL" id="JAPCXC010000102">
    <property type="protein sequence ID" value="KAJ1605316.1"/>
    <property type="molecule type" value="Genomic_DNA"/>
</dbReference>
<evidence type="ECO:0000256" key="1">
    <source>
        <dbReference type="ARBA" id="ARBA00004273"/>
    </source>
</evidence>
<proteinExistence type="inferred from homology"/>
<dbReference type="CDD" id="cd06530">
    <property type="entry name" value="S26_SPase_I"/>
    <property type="match status" value="1"/>
</dbReference>
<dbReference type="EC" id="3.4.21.-" evidence="8"/>
<comment type="subcellular location">
    <subcellularLocation>
        <location evidence="1 8">Mitochondrion inner membrane</location>
    </subcellularLocation>
</comment>
<dbReference type="PRINTS" id="PR00727">
    <property type="entry name" value="LEADERPTASE"/>
</dbReference>
<evidence type="ECO:0000256" key="8">
    <source>
        <dbReference type="RuleBase" id="RU362041"/>
    </source>
</evidence>
<gene>
    <name evidence="10" type="ORF">OJ253_3225</name>
</gene>
<dbReference type="GO" id="GO:0006627">
    <property type="term" value="P:protein processing involved in protein targeting to mitochondrion"/>
    <property type="evidence" value="ECO:0007669"/>
    <property type="project" value="TreeGrafter"/>
</dbReference>
<feature type="active site" evidence="7">
    <location>
        <position position="90"/>
    </location>
</feature>
<reference evidence="10" key="1">
    <citation type="submission" date="2022-10" db="EMBL/GenBank/DDBJ databases">
        <title>Adaptive evolution leads to modifications in subtelomeric GC content in a zoonotic Cryptosporidium species.</title>
        <authorList>
            <person name="Li J."/>
            <person name="Feng Y."/>
            <person name="Xiao L."/>
        </authorList>
    </citation>
    <scope>NUCLEOTIDE SEQUENCE</scope>
    <source>
        <strain evidence="10">33844</strain>
    </source>
</reference>
<comment type="similarity">
    <text evidence="6">Belongs to the peptidase S26 family. IMP1 subfamily.</text>
</comment>
<evidence type="ECO:0000313" key="10">
    <source>
        <dbReference type="EMBL" id="KAJ1605316.1"/>
    </source>
</evidence>
<dbReference type="PANTHER" id="PTHR12383:SF16">
    <property type="entry name" value="MITOCHONDRIAL INNER MEMBRANE PROTEASE SUBUNIT 1"/>
    <property type="match status" value="1"/>
</dbReference>
<dbReference type="GO" id="GO:0004252">
    <property type="term" value="F:serine-type endopeptidase activity"/>
    <property type="evidence" value="ECO:0007669"/>
    <property type="project" value="InterPro"/>
</dbReference>
<evidence type="ECO:0000256" key="2">
    <source>
        <dbReference type="ARBA" id="ARBA00022792"/>
    </source>
</evidence>
<evidence type="ECO:0000256" key="6">
    <source>
        <dbReference type="ARBA" id="ARBA00038445"/>
    </source>
</evidence>
<dbReference type="InterPro" id="IPR019758">
    <property type="entry name" value="Pept_S26A_signal_pept_1_CS"/>
</dbReference>
<sequence length="177" mass="19834">MPTKSIAKSGLKYVKILVGLHLFQRYGLSVCITDGPSMVPTIGPKRELLLYEKLSVSLTRILGLNGRIPVHRNDIVIARSAEDPELIVCKRVLAEEGDIVTVFPNFTLVSKPNEHNIRGLAARSPISLQVRIPPNYFWIQGDNFKNSRDSRNYGPIHGSMVIGRVLFKVSLDLGYFY</sequence>
<dbReference type="PROSITE" id="PS00761">
    <property type="entry name" value="SPASE_I_3"/>
    <property type="match status" value="1"/>
</dbReference>
<keyword evidence="2 8" id="KW-0999">Mitochondrion inner membrane</keyword>
<keyword evidence="8" id="KW-0645">Protease</keyword>
<dbReference type="InterPro" id="IPR019533">
    <property type="entry name" value="Peptidase_S26"/>
</dbReference>
<evidence type="ECO:0000256" key="5">
    <source>
        <dbReference type="ARBA" id="ARBA00023136"/>
    </source>
</evidence>
<evidence type="ECO:0000256" key="4">
    <source>
        <dbReference type="ARBA" id="ARBA00023128"/>
    </source>
</evidence>
<dbReference type="InterPro" id="IPR036286">
    <property type="entry name" value="LexA/Signal_pep-like_sf"/>
</dbReference>
<feature type="active site" evidence="7">
    <location>
        <position position="37"/>
    </location>
</feature>
<evidence type="ECO:0000256" key="7">
    <source>
        <dbReference type="PIRSR" id="PIRSR600223-1"/>
    </source>
</evidence>
<dbReference type="PANTHER" id="PTHR12383">
    <property type="entry name" value="PROTEASE FAMILY S26 MITOCHONDRIAL INNER MEMBRANE PROTEASE-RELATED"/>
    <property type="match status" value="1"/>
</dbReference>
<dbReference type="InterPro" id="IPR000223">
    <property type="entry name" value="Pept_S26A_signal_pept_1"/>
</dbReference>
<dbReference type="AlphaFoldDB" id="A0A9D5DGZ0"/>
<dbReference type="OrthoDB" id="308440at2759"/>
<dbReference type="GO" id="GO:0042720">
    <property type="term" value="C:mitochondrial inner membrane peptidase complex"/>
    <property type="evidence" value="ECO:0007669"/>
    <property type="project" value="TreeGrafter"/>
</dbReference>